<comment type="caution">
    <text evidence="2">The sequence shown here is derived from an EMBL/GenBank/DDBJ whole genome shotgun (WGS) entry which is preliminary data.</text>
</comment>
<protein>
    <recommendedName>
        <fullName evidence="4">BZIP domain-containing protein</fullName>
    </recommendedName>
</protein>
<sequence length="343" mass="38531">MSTIPTRRKVKQLNVPAIEEDPAERKRILNVLAQRRYRKKKKEHLQNLERSSSSTKDSMYTIPEQRPPISPLFCVASPTENSTYEHMSGTLCVDKTTSPGAFPPQPESTIQDFFDTACLDPATLEAFDATFSFPLPSLPSSPSISNTTVSSKDHTSLTSRAQPVSDGNLGMDEVHLPMLELNLLRGAMAIARRVGVDSVIWSLDANSPFHNSTALTYSHLPSNLKPTIVQIRNAHHPVLDILPWPSVRNKLILVFSQEHDLRPPNARSPTALLDLIYDMEDAAEGIRIWGDDPYTDENWEIGQKLFCNWWWALNSHVVDRSNELRKNRGASVLGVDREVQEVD</sequence>
<evidence type="ECO:0008006" key="4">
    <source>
        <dbReference type="Google" id="ProtNLM"/>
    </source>
</evidence>
<dbReference type="GO" id="GO:0003700">
    <property type="term" value="F:DNA-binding transcription factor activity"/>
    <property type="evidence" value="ECO:0007669"/>
    <property type="project" value="InterPro"/>
</dbReference>
<evidence type="ECO:0000256" key="1">
    <source>
        <dbReference type="SAM" id="MobiDB-lite"/>
    </source>
</evidence>
<feature type="region of interest" description="Disordered" evidence="1">
    <location>
        <begin position="39"/>
        <end position="63"/>
    </location>
</feature>
<dbReference type="EMBL" id="JAKLMC020000007">
    <property type="protein sequence ID" value="KAK5955079.1"/>
    <property type="molecule type" value="Genomic_DNA"/>
</dbReference>
<evidence type="ECO:0000313" key="3">
    <source>
        <dbReference type="Proteomes" id="UP001316803"/>
    </source>
</evidence>
<proteinExistence type="predicted"/>
<organism evidence="2 3">
    <name type="scientific">Knufia fluminis</name>
    <dbReference type="NCBI Taxonomy" id="191047"/>
    <lineage>
        <taxon>Eukaryota</taxon>
        <taxon>Fungi</taxon>
        <taxon>Dikarya</taxon>
        <taxon>Ascomycota</taxon>
        <taxon>Pezizomycotina</taxon>
        <taxon>Eurotiomycetes</taxon>
        <taxon>Chaetothyriomycetidae</taxon>
        <taxon>Chaetothyriales</taxon>
        <taxon>Trichomeriaceae</taxon>
        <taxon>Knufia</taxon>
    </lineage>
</organism>
<name>A0AAN8EG96_9EURO</name>
<feature type="region of interest" description="Disordered" evidence="1">
    <location>
        <begin position="141"/>
        <end position="168"/>
    </location>
</feature>
<dbReference type="CDD" id="cd14688">
    <property type="entry name" value="bZIP_YAP"/>
    <property type="match status" value="1"/>
</dbReference>
<dbReference type="Pfam" id="PF11905">
    <property type="entry name" value="DUF3425"/>
    <property type="match status" value="1"/>
</dbReference>
<reference evidence="2 3" key="1">
    <citation type="submission" date="2022-12" db="EMBL/GenBank/DDBJ databases">
        <title>Genomic features and morphological characterization of a novel Knufia sp. strain isolated from spacecraft assembly facility.</title>
        <authorList>
            <person name="Teixeira M."/>
            <person name="Chander A.M."/>
            <person name="Stajich J.E."/>
            <person name="Venkateswaran K."/>
        </authorList>
    </citation>
    <scope>NUCLEOTIDE SEQUENCE [LARGE SCALE GENOMIC DNA]</scope>
    <source>
        <strain evidence="2 3">FJI-L2-BK-P2</strain>
    </source>
</reference>
<evidence type="ECO:0000313" key="2">
    <source>
        <dbReference type="EMBL" id="KAK5955079.1"/>
    </source>
</evidence>
<dbReference type="InterPro" id="IPR046347">
    <property type="entry name" value="bZIP_sf"/>
</dbReference>
<dbReference type="AlphaFoldDB" id="A0AAN8EG96"/>
<dbReference type="SUPFAM" id="SSF57959">
    <property type="entry name" value="Leucine zipper domain"/>
    <property type="match status" value="1"/>
</dbReference>
<dbReference type="PANTHER" id="PTHR38116:SF9">
    <property type="entry name" value="BZIP DOMAIN-CONTAINING PROTEIN"/>
    <property type="match status" value="1"/>
</dbReference>
<feature type="compositionally biased region" description="Low complexity" evidence="1">
    <location>
        <begin position="141"/>
        <end position="150"/>
    </location>
</feature>
<dbReference type="Proteomes" id="UP001316803">
    <property type="component" value="Unassembled WGS sequence"/>
</dbReference>
<keyword evidence="3" id="KW-1185">Reference proteome</keyword>
<dbReference type="InterPro" id="IPR021833">
    <property type="entry name" value="DUF3425"/>
</dbReference>
<dbReference type="PANTHER" id="PTHR38116">
    <property type="entry name" value="CHROMOSOME 7, WHOLE GENOME SHOTGUN SEQUENCE"/>
    <property type="match status" value="1"/>
</dbReference>
<feature type="compositionally biased region" description="Polar residues" evidence="1">
    <location>
        <begin position="48"/>
        <end position="58"/>
    </location>
</feature>
<accession>A0AAN8EG96</accession>
<gene>
    <name evidence="2" type="ORF">OHC33_003758</name>
</gene>